<name>M0NXH1_9EURY</name>
<evidence type="ECO:0000313" key="1">
    <source>
        <dbReference type="EMBL" id="EMA61285.1"/>
    </source>
</evidence>
<gene>
    <name evidence="1" type="ORF">C470_07164</name>
</gene>
<dbReference type="SUPFAM" id="SSF53448">
    <property type="entry name" value="Nucleotide-diphospho-sugar transferases"/>
    <property type="match status" value="1"/>
</dbReference>
<protein>
    <recommendedName>
        <fullName evidence="3">MobA-like NTP transferase domain-containing protein</fullName>
    </recommendedName>
</protein>
<accession>M0NXH1</accession>
<organism evidence="1 2">
    <name type="scientific">Halorubrum distributum JCM 13561</name>
    <dbReference type="NCBI Taxonomy" id="1227483"/>
    <lineage>
        <taxon>Archaea</taxon>
        <taxon>Methanobacteriati</taxon>
        <taxon>Methanobacteriota</taxon>
        <taxon>Stenosarchaea group</taxon>
        <taxon>Halobacteria</taxon>
        <taxon>Halobacteriales</taxon>
        <taxon>Haloferacaceae</taxon>
        <taxon>Halorubrum</taxon>
        <taxon>Halorubrum distributum group</taxon>
    </lineage>
</organism>
<dbReference type="InterPro" id="IPR029044">
    <property type="entry name" value="Nucleotide-diphossugar_trans"/>
</dbReference>
<evidence type="ECO:0000313" key="2">
    <source>
        <dbReference type="Proteomes" id="UP000011581"/>
    </source>
</evidence>
<evidence type="ECO:0008006" key="3">
    <source>
        <dbReference type="Google" id="ProtNLM"/>
    </source>
</evidence>
<reference evidence="1 2" key="1">
    <citation type="journal article" date="2014" name="PLoS Genet.">
        <title>Phylogenetically driven sequencing of extremely halophilic archaea reveals strategies for static and dynamic osmo-response.</title>
        <authorList>
            <person name="Becker E.A."/>
            <person name="Seitzer P.M."/>
            <person name="Tritt A."/>
            <person name="Larsen D."/>
            <person name="Krusor M."/>
            <person name="Yao A.I."/>
            <person name="Wu D."/>
            <person name="Madern D."/>
            <person name="Eisen J.A."/>
            <person name="Darling A.E."/>
            <person name="Facciotti M.T."/>
        </authorList>
    </citation>
    <scope>NUCLEOTIDE SEQUENCE [LARGE SCALE GENOMIC DNA]</scope>
    <source>
        <strain evidence="1 2">JCM 13561</strain>
    </source>
</reference>
<dbReference type="PATRIC" id="fig|1227483.3.peg.1409"/>
<comment type="caution">
    <text evidence="1">The sequence shown here is derived from an EMBL/GenBank/DDBJ whole genome shotgun (WGS) entry which is preliminary data.</text>
</comment>
<dbReference type="Gene3D" id="3.90.550.10">
    <property type="entry name" value="Spore Coat Polysaccharide Biosynthesis Protein SpsA, Chain A"/>
    <property type="match status" value="1"/>
</dbReference>
<sequence>MDENNTSNITVLITMAGRGSRFKSEGIMKPKHKLEIDGRPMFNYAMSSLSSFFSNRFIFITRSEINDEEFIKNQCAKLGIEDYTILDVTEVTDGQATTALHADAVIEDSDPVAIFNIDTYVEPGEIQKIDIQGDGWIPVFSALGDRWSFVDIADDGTVQSVSEKERISNLATVGFYYFAEWMLFKNAYEEMGETVKHKYGEKYICPLYQWCIENEYEVMAKETDNESVHVLGTPEDIVDFAPNFAQEHNINT</sequence>
<proteinExistence type="predicted"/>
<dbReference type="AlphaFoldDB" id="M0NXH1"/>
<dbReference type="EMBL" id="AOJF01000032">
    <property type="protein sequence ID" value="EMA61285.1"/>
    <property type="molecule type" value="Genomic_DNA"/>
</dbReference>
<dbReference type="RefSeq" id="WP_008366252.1">
    <property type="nucleotide sequence ID" value="NZ_AOJF01000032.1"/>
</dbReference>
<dbReference type="Proteomes" id="UP000011581">
    <property type="component" value="Unassembled WGS sequence"/>
</dbReference>
<dbReference type="InterPro" id="IPR016873">
    <property type="entry name" value="Caps_polysacc_synth_BcbE_prd"/>
</dbReference>
<dbReference type="PIRSF" id="PIRSF028162">
    <property type="entry name" value="BcbE_prd"/>
    <property type="match status" value="1"/>
</dbReference>